<feature type="transmembrane region" description="Helical" evidence="6">
    <location>
        <begin position="308"/>
        <end position="331"/>
    </location>
</feature>
<feature type="transmembrane region" description="Helical" evidence="6">
    <location>
        <begin position="274"/>
        <end position="296"/>
    </location>
</feature>
<evidence type="ECO:0000256" key="4">
    <source>
        <dbReference type="ARBA" id="ARBA00022989"/>
    </source>
</evidence>
<feature type="transmembrane region" description="Helical" evidence="6">
    <location>
        <begin position="68"/>
        <end position="88"/>
    </location>
</feature>
<keyword evidence="2 6" id="KW-1003">Cell membrane</keyword>
<dbReference type="PANTHER" id="PTHR30341">
    <property type="entry name" value="SODIUM ION/PROTON ANTIPORTER NHAA-RELATED"/>
    <property type="match status" value="1"/>
</dbReference>
<keyword evidence="3 6" id="KW-0812">Transmembrane</keyword>
<comment type="similarity">
    <text evidence="6">Belongs to the NhaA Na(+)/H(+) (TC 2.A.33) antiporter family.</text>
</comment>
<name>A0A328BDF6_9CAUL</name>
<evidence type="ECO:0000256" key="2">
    <source>
        <dbReference type="ARBA" id="ARBA00022475"/>
    </source>
</evidence>
<dbReference type="AlphaFoldDB" id="A0A328BDF6"/>
<evidence type="ECO:0000256" key="3">
    <source>
        <dbReference type="ARBA" id="ARBA00022692"/>
    </source>
</evidence>
<feature type="transmembrane region" description="Helical" evidence="6">
    <location>
        <begin position="103"/>
        <end position="123"/>
    </location>
</feature>
<feature type="transmembrane region" description="Helical" evidence="6">
    <location>
        <begin position="218"/>
        <end position="246"/>
    </location>
</feature>
<evidence type="ECO:0000313" key="8">
    <source>
        <dbReference type="Proteomes" id="UP000249524"/>
    </source>
</evidence>
<comment type="function">
    <text evidence="6">Na(+)/H(+) antiporter that extrudes sodium in exchange for external protons.</text>
</comment>
<dbReference type="Pfam" id="PF06965">
    <property type="entry name" value="Na_H_antiport_1"/>
    <property type="match status" value="1"/>
</dbReference>
<dbReference type="HAMAP" id="MF_01844">
    <property type="entry name" value="NhaA"/>
    <property type="match status" value="1"/>
</dbReference>
<evidence type="ECO:0000256" key="6">
    <source>
        <dbReference type="HAMAP-Rule" id="MF_01844"/>
    </source>
</evidence>
<dbReference type="OrthoDB" id="9808135at2"/>
<keyword evidence="6" id="KW-0915">Sodium</keyword>
<protein>
    <recommendedName>
        <fullName evidence="6">Na(+)/H(+) antiporter NhaA</fullName>
    </recommendedName>
    <alternativeName>
        <fullName evidence="6">Sodium/proton antiporter NhaA</fullName>
    </alternativeName>
</protein>
<comment type="subcellular location">
    <subcellularLocation>
        <location evidence="1">Cell inner membrane</location>
        <topology evidence="1">Multi-pass membrane protein</topology>
    </subcellularLocation>
    <subcellularLocation>
        <location evidence="6">Cell membrane</location>
        <topology evidence="6">Multi-pass membrane protein</topology>
    </subcellularLocation>
</comment>
<dbReference type="EMBL" id="QFYS01000006">
    <property type="protein sequence ID" value="RAK64461.1"/>
    <property type="molecule type" value="Genomic_DNA"/>
</dbReference>
<dbReference type="InterPro" id="IPR023171">
    <property type="entry name" value="Na/H_antiporter_dom_sf"/>
</dbReference>
<feature type="transmembrane region" description="Helical" evidence="6">
    <location>
        <begin position="26"/>
        <end position="48"/>
    </location>
</feature>
<keyword evidence="8" id="KW-1185">Reference proteome</keyword>
<comment type="catalytic activity">
    <reaction evidence="6">
        <text>Na(+)(in) + 2 H(+)(out) = Na(+)(out) + 2 H(+)(in)</text>
        <dbReference type="Rhea" id="RHEA:29251"/>
        <dbReference type="ChEBI" id="CHEBI:15378"/>
        <dbReference type="ChEBI" id="CHEBI:29101"/>
    </reaction>
</comment>
<feature type="transmembrane region" description="Helical" evidence="6">
    <location>
        <begin position="163"/>
        <end position="184"/>
    </location>
</feature>
<evidence type="ECO:0000313" key="7">
    <source>
        <dbReference type="EMBL" id="RAK64461.1"/>
    </source>
</evidence>
<dbReference type="PANTHER" id="PTHR30341:SF0">
    <property type="entry name" value="NA(+)_H(+) ANTIPORTER NHAA"/>
    <property type="match status" value="1"/>
</dbReference>
<organism evidence="7 8">
    <name type="scientific">Phenylobacterium kunshanense</name>
    <dbReference type="NCBI Taxonomy" id="1445034"/>
    <lineage>
        <taxon>Bacteria</taxon>
        <taxon>Pseudomonadati</taxon>
        <taxon>Pseudomonadota</taxon>
        <taxon>Alphaproteobacteria</taxon>
        <taxon>Caulobacterales</taxon>
        <taxon>Caulobacteraceae</taxon>
        <taxon>Phenylobacterium</taxon>
    </lineage>
</organism>
<dbReference type="GO" id="GO:0006885">
    <property type="term" value="P:regulation of pH"/>
    <property type="evidence" value="ECO:0007669"/>
    <property type="project" value="UniProtKB-UniRule"/>
</dbReference>
<dbReference type="Proteomes" id="UP000249524">
    <property type="component" value="Unassembled WGS sequence"/>
</dbReference>
<dbReference type="GO" id="GO:0005886">
    <property type="term" value="C:plasma membrane"/>
    <property type="evidence" value="ECO:0007669"/>
    <property type="project" value="UniProtKB-SubCell"/>
</dbReference>
<keyword evidence="6" id="KW-0739">Sodium transport</keyword>
<proteinExistence type="inferred from homology"/>
<evidence type="ECO:0000256" key="5">
    <source>
        <dbReference type="ARBA" id="ARBA00023136"/>
    </source>
</evidence>
<dbReference type="NCBIfam" id="TIGR00773">
    <property type="entry name" value="NhaA"/>
    <property type="match status" value="1"/>
</dbReference>
<dbReference type="GO" id="GO:0015385">
    <property type="term" value="F:sodium:proton antiporter activity"/>
    <property type="evidence" value="ECO:0007669"/>
    <property type="project" value="UniProtKB-UniRule"/>
</dbReference>
<accession>A0A328BDF6</accession>
<keyword evidence="6" id="KW-0050">Antiport</keyword>
<feature type="transmembrane region" description="Helical" evidence="6">
    <location>
        <begin position="343"/>
        <end position="365"/>
    </location>
</feature>
<feature type="transmembrane region" description="Helical" evidence="6">
    <location>
        <begin position="190"/>
        <end position="206"/>
    </location>
</feature>
<evidence type="ECO:0000256" key="1">
    <source>
        <dbReference type="ARBA" id="ARBA00004429"/>
    </source>
</evidence>
<keyword evidence="6" id="KW-0406">Ion transport</keyword>
<comment type="caution">
    <text evidence="7">The sequence shown here is derived from an EMBL/GenBank/DDBJ whole genome shotgun (WGS) entry which is preliminary data.</text>
</comment>
<keyword evidence="5 6" id="KW-0472">Membrane</keyword>
<keyword evidence="6" id="KW-0813">Transport</keyword>
<reference evidence="7 8" key="1">
    <citation type="submission" date="2018-05" db="EMBL/GenBank/DDBJ databases">
        <authorList>
            <person name="Lanie J.A."/>
            <person name="Ng W.-L."/>
            <person name="Kazmierczak K.M."/>
            <person name="Andrzejewski T.M."/>
            <person name="Davidsen T.M."/>
            <person name="Wayne K.J."/>
            <person name="Tettelin H."/>
            <person name="Glass J.I."/>
            <person name="Rusch D."/>
            <person name="Podicherti R."/>
            <person name="Tsui H.-C.T."/>
            <person name="Winkler M.E."/>
        </authorList>
    </citation>
    <scope>NUCLEOTIDE SEQUENCE [LARGE SCALE GENOMIC DNA]</scope>
    <source>
        <strain evidence="7 8">BUT-10</strain>
    </source>
</reference>
<feature type="transmembrane region" description="Helical" evidence="6">
    <location>
        <begin position="135"/>
        <end position="154"/>
    </location>
</feature>
<gene>
    <name evidence="6 7" type="primary">nhaA</name>
    <name evidence="7" type="ORF">DJ019_13540</name>
</gene>
<dbReference type="RefSeq" id="WP_111276848.1">
    <property type="nucleotide sequence ID" value="NZ_QFYS01000006.1"/>
</dbReference>
<dbReference type="Gene3D" id="1.20.1530.10">
    <property type="entry name" value="Na+/H+ antiporter like domain"/>
    <property type="match status" value="1"/>
</dbReference>
<dbReference type="NCBIfam" id="NF007111">
    <property type="entry name" value="PRK09560.1"/>
    <property type="match status" value="1"/>
</dbReference>
<sequence length="417" mass="43704">MSAQRALGRRVSALQDFLRQEAAGGYVLMAAAALALIVANSPLAGTYFAVLDTKIGFDLGPLALHETVLHWINDGLMALFFLLVGLEIKREVLDGELSRPSRIVLPGLAALGGVVVPALIYVAFNAGNPEAVRGWAIPAATDIAFALGVLALAGDRVPASLKIFLTALAVLDDLAAIIIIAVFYTAELHMAALAGAGGALALLIVFNRLKVQALWPYLLVGLVLWYCVLESGVHATLAGVALAMTIPLKRTPAKPDSHTTSPLHRLEHLLHRPVAFLVIPIFGFANAGLALGELTLRHFTDTIPLGIALGLFFGKQIGIFLTSMLIIRLGWADMPRNASVGQLYGVSVVCGIGFTMSLFVGNLAFTSPELLAETKAGVFIGSLASAILGLTLLKIFGPDLKGAPSPGRRAAEGGTAS</sequence>
<dbReference type="NCBIfam" id="NF007112">
    <property type="entry name" value="PRK09561.1"/>
    <property type="match status" value="1"/>
</dbReference>
<feature type="transmembrane region" description="Helical" evidence="6">
    <location>
        <begin position="377"/>
        <end position="396"/>
    </location>
</feature>
<dbReference type="InterPro" id="IPR004670">
    <property type="entry name" value="NhaA"/>
</dbReference>
<keyword evidence="4 6" id="KW-1133">Transmembrane helix</keyword>